<organism evidence="1 2">
    <name type="scientific">Chlamydia avium 10DC88</name>
    <dbReference type="NCBI Taxonomy" id="1229831"/>
    <lineage>
        <taxon>Bacteria</taxon>
        <taxon>Pseudomonadati</taxon>
        <taxon>Chlamydiota</taxon>
        <taxon>Chlamydiia</taxon>
        <taxon>Chlamydiales</taxon>
        <taxon>Chlamydiaceae</taxon>
        <taxon>Chlamydia/Chlamydophila group</taxon>
        <taxon>Chlamydia</taxon>
    </lineage>
</organism>
<dbReference type="Pfam" id="PF05677">
    <property type="entry name" value="DUF818"/>
    <property type="match status" value="1"/>
</dbReference>
<reference evidence="1 2" key="1">
    <citation type="journal article" date="2014" name="Syst. Appl. Microbiol.">
        <title>Evidence for the existence of two new members of the family Chlamydiaceae and proposal of Chlamydia avium sp. nov. and Chlamydia gallinacea sp. nov.</title>
        <authorList>
            <person name="Sachse K."/>
            <person name="Laroucau K."/>
            <person name="Riege K."/>
            <person name="Wehner S."/>
            <person name="Dilcher M."/>
            <person name="Creasy H.H."/>
            <person name="Weidmann M."/>
            <person name="Myers G."/>
            <person name="Vorimore F."/>
            <person name="Vicari N."/>
            <person name="Magnino S."/>
            <person name="Liebler-Tenorio E."/>
            <person name="Ruettger A."/>
            <person name="Bavoil P.M."/>
            <person name="Hufert F.T."/>
            <person name="Rossello-Mora R."/>
            <person name="Marz M."/>
        </authorList>
    </citation>
    <scope>NUCLEOTIDE SEQUENCE [LARGE SCALE GENOMIC DNA]</scope>
    <source>
        <strain evidence="1 2">10DC88</strain>
    </source>
</reference>
<proteinExistence type="predicted"/>
<gene>
    <name evidence="1" type="ORF">M832_00120</name>
</gene>
<dbReference type="Proteomes" id="UP000019433">
    <property type="component" value="Chromosome"/>
</dbReference>
<protein>
    <submittedName>
        <fullName evidence="1">Uncharacterized protein</fullName>
    </submittedName>
</protein>
<dbReference type="KEGG" id="cav:M832_00120"/>
<dbReference type="HOGENOM" id="CLU_2750397_0_0_0"/>
<accession>W8JE84</accession>
<evidence type="ECO:0000313" key="1">
    <source>
        <dbReference type="EMBL" id="AHK62886.1"/>
    </source>
</evidence>
<dbReference type="AlphaFoldDB" id="W8JE84"/>
<name>W8JE84_9CHLA</name>
<dbReference type="InterPro" id="IPR008536">
    <property type="entry name" value="DUF818"/>
</dbReference>
<evidence type="ECO:0000313" key="2">
    <source>
        <dbReference type="Proteomes" id="UP000019433"/>
    </source>
</evidence>
<dbReference type="EMBL" id="CP006571">
    <property type="protein sequence ID" value="AHK62886.1"/>
    <property type="molecule type" value="Genomic_DNA"/>
</dbReference>
<sequence>MKCMGWNVDTESKSAKLTCSELLIYNCDLSGEIIGDGCFLGRELLRKRISRYRSNFLLIKFYRKSFPNAF</sequence>